<dbReference type="EMBL" id="LGRX02009426">
    <property type="protein sequence ID" value="KAK3271696.1"/>
    <property type="molecule type" value="Genomic_DNA"/>
</dbReference>
<gene>
    <name evidence="5" type="ORF">CYMTET_19970</name>
</gene>
<organism evidence="5 6">
    <name type="scientific">Cymbomonas tetramitiformis</name>
    <dbReference type="NCBI Taxonomy" id="36881"/>
    <lineage>
        <taxon>Eukaryota</taxon>
        <taxon>Viridiplantae</taxon>
        <taxon>Chlorophyta</taxon>
        <taxon>Pyramimonadophyceae</taxon>
        <taxon>Pyramimonadales</taxon>
        <taxon>Pyramimonadaceae</taxon>
        <taxon>Cymbomonas</taxon>
    </lineage>
</organism>
<protein>
    <recommendedName>
        <fullName evidence="3">Protein C10</fullName>
    </recommendedName>
</protein>
<evidence type="ECO:0000256" key="4">
    <source>
        <dbReference type="ARBA" id="ARBA00022490"/>
    </source>
</evidence>
<dbReference type="AlphaFoldDB" id="A0AAE0L4C5"/>
<keyword evidence="6" id="KW-1185">Reference proteome</keyword>
<evidence type="ECO:0000256" key="1">
    <source>
        <dbReference type="ARBA" id="ARBA00004496"/>
    </source>
</evidence>
<name>A0AAE0L4C5_9CHLO</name>
<dbReference type="PANTHER" id="PTHR13463">
    <property type="entry name" value="PROTEIN C10"/>
    <property type="match status" value="1"/>
</dbReference>
<dbReference type="Proteomes" id="UP001190700">
    <property type="component" value="Unassembled WGS sequence"/>
</dbReference>
<evidence type="ECO:0000256" key="3">
    <source>
        <dbReference type="ARBA" id="ARBA00020502"/>
    </source>
</evidence>
<proteinExistence type="inferred from homology"/>
<evidence type="ECO:0000313" key="6">
    <source>
        <dbReference type="Proteomes" id="UP001190700"/>
    </source>
</evidence>
<evidence type="ECO:0000256" key="2">
    <source>
        <dbReference type="ARBA" id="ARBA00007083"/>
    </source>
</evidence>
<reference evidence="5 6" key="1">
    <citation type="journal article" date="2015" name="Genome Biol. Evol.">
        <title>Comparative Genomics of a Bacterivorous Green Alga Reveals Evolutionary Causalities and Consequences of Phago-Mixotrophic Mode of Nutrition.</title>
        <authorList>
            <person name="Burns J.A."/>
            <person name="Paasch A."/>
            <person name="Narechania A."/>
            <person name="Kim E."/>
        </authorList>
    </citation>
    <scope>NUCLEOTIDE SEQUENCE [LARGE SCALE GENOMIC DNA]</scope>
    <source>
        <strain evidence="5 6">PLY_AMNH</strain>
    </source>
</reference>
<dbReference type="Pfam" id="PF14974">
    <property type="entry name" value="P_C10"/>
    <property type="match status" value="1"/>
</dbReference>
<dbReference type="InterPro" id="IPR026317">
    <property type="entry name" value="P_C10"/>
</dbReference>
<evidence type="ECO:0000313" key="5">
    <source>
        <dbReference type="EMBL" id="KAK3271696.1"/>
    </source>
</evidence>
<dbReference type="GO" id="GO:0009791">
    <property type="term" value="P:post-embryonic development"/>
    <property type="evidence" value="ECO:0007669"/>
    <property type="project" value="TreeGrafter"/>
</dbReference>
<comment type="caution">
    <text evidence="5">The sequence shown here is derived from an EMBL/GenBank/DDBJ whole genome shotgun (WGS) entry which is preliminary data.</text>
</comment>
<sequence>MAAPNAFAPAAPAVTLTVDQAREVIDDATKILEDPQNKAKLEQAKGMAGGDPMMGMMMLIPVAVELLTPVLKKYGFPADQAGLFQLFPAMMMHKEDPDMVAKAQAINAKLIPPELAPLIQTFMQSAAPKKCQ</sequence>
<dbReference type="PANTHER" id="PTHR13463:SF3">
    <property type="entry name" value="PROTEIN C10"/>
    <property type="match status" value="1"/>
</dbReference>
<comment type="subcellular location">
    <subcellularLocation>
        <location evidence="1">Cytoplasm</location>
    </subcellularLocation>
</comment>
<accession>A0AAE0L4C5</accession>
<keyword evidence="4" id="KW-0963">Cytoplasm</keyword>
<comment type="similarity">
    <text evidence="2">Belongs to the UPF0456 family.</text>
</comment>
<dbReference type="GO" id="GO:0005737">
    <property type="term" value="C:cytoplasm"/>
    <property type="evidence" value="ECO:0007669"/>
    <property type="project" value="UniProtKB-SubCell"/>
</dbReference>